<evidence type="ECO:0000259" key="2">
    <source>
        <dbReference type="Pfam" id="PF04589"/>
    </source>
</evidence>
<dbReference type="GO" id="GO:0003677">
    <property type="term" value="F:DNA binding"/>
    <property type="evidence" value="ECO:0007669"/>
    <property type="project" value="InterPro"/>
</dbReference>
<keyword evidence="4" id="KW-1185">Reference proteome</keyword>
<dbReference type="GO" id="GO:0006355">
    <property type="term" value="P:regulation of DNA-templated transcription"/>
    <property type="evidence" value="ECO:0007669"/>
    <property type="project" value="InterPro"/>
</dbReference>
<feature type="domain" description="RFX1 transcription activation region" evidence="2">
    <location>
        <begin position="117"/>
        <end position="268"/>
    </location>
</feature>
<protein>
    <recommendedName>
        <fullName evidence="2">RFX1 transcription activation region domain-containing protein</fullName>
    </recommendedName>
</protein>
<dbReference type="GO" id="GO:0005634">
    <property type="term" value="C:nucleus"/>
    <property type="evidence" value="ECO:0007669"/>
    <property type="project" value="InterPro"/>
</dbReference>
<accession>A0AAV6FKF7</accession>
<dbReference type="InterPro" id="IPR007668">
    <property type="entry name" value="RFX1_trans_act"/>
</dbReference>
<dbReference type="Proteomes" id="UP000823561">
    <property type="component" value="Chromosome 22"/>
</dbReference>
<evidence type="ECO:0000313" key="4">
    <source>
        <dbReference type="Proteomes" id="UP000823561"/>
    </source>
</evidence>
<dbReference type="Pfam" id="PF04589">
    <property type="entry name" value="RFX1_trans_act"/>
    <property type="match status" value="1"/>
</dbReference>
<feature type="compositionally biased region" description="Low complexity" evidence="1">
    <location>
        <begin position="11"/>
        <end position="28"/>
    </location>
</feature>
<feature type="region of interest" description="Disordered" evidence="1">
    <location>
        <begin position="1"/>
        <end position="28"/>
    </location>
</feature>
<gene>
    <name evidence="3" type="ORF">AALO_G00283430</name>
</gene>
<reference evidence="3" key="1">
    <citation type="submission" date="2020-10" db="EMBL/GenBank/DDBJ databases">
        <title>Chromosome-scale genome assembly of the Allis shad, Alosa alosa.</title>
        <authorList>
            <person name="Margot Z."/>
            <person name="Christophe K."/>
            <person name="Cabau C."/>
            <person name="Louis A."/>
            <person name="Berthelot C."/>
            <person name="Parey E."/>
            <person name="Roest Crollius H."/>
            <person name="Montfort J."/>
            <person name="Robinson-Rechavi M."/>
            <person name="Bucao C."/>
            <person name="Bouchez O."/>
            <person name="Gislard M."/>
            <person name="Lluch J."/>
            <person name="Milhes M."/>
            <person name="Lampietro C."/>
            <person name="Lopez Roques C."/>
            <person name="Donnadieu C."/>
            <person name="Braasch I."/>
            <person name="Desvignes T."/>
            <person name="Postlethwait J."/>
            <person name="Bobe J."/>
            <person name="Guiguen Y."/>
        </authorList>
    </citation>
    <scope>NUCLEOTIDE SEQUENCE</scope>
    <source>
        <strain evidence="3">M-15738</strain>
        <tissue evidence="3">Blood</tissue>
    </source>
</reference>
<evidence type="ECO:0000313" key="3">
    <source>
        <dbReference type="EMBL" id="KAG5263175.1"/>
    </source>
</evidence>
<organism evidence="3 4">
    <name type="scientific">Alosa alosa</name>
    <name type="common">allis shad</name>
    <dbReference type="NCBI Taxonomy" id="278164"/>
    <lineage>
        <taxon>Eukaryota</taxon>
        <taxon>Metazoa</taxon>
        <taxon>Chordata</taxon>
        <taxon>Craniata</taxon>
        <taxon>Vertebrata</taxon>
        <taxon>Euteleostomi</taxon>
        <taxon>Actinopterygii</taxon>
        <taxon>Neopterygii</taxon>
        <taxon>Teleostei</taxon>
        <taxon>Clupei</taxon>
        <taxon>Clupeiformes</taxon>
        <taxon>Clupeoidei</taxon>
        <taxon>Clupeidae</taxon>
        <taxon>Alosa</taxon>
    </lineage>
</organism>
<feature type="compositionally biased region" description="Low complexity" evidence="1">
    <location>
        <begin position="50"/>
        <end position="69"/>
    </location>
</feature>
<evidence type="ECO:0000256" key="1">
    <source>
        <dbReference type="SAM" id="MobiDB-lite"/>
    </source>
</evidence>
<dbReference type="EMBL" id="JADWDJ010000022">
    <property type="protein sequence ID" value="KAG5263175.1"/>
    <property type="molecule type" value="Genomic_DNA"/>
</dbReference>
<feature type="region of interest" description="Disordered" evidence="1">
    <location>
        <begin position="265"/>
        <end position="311"/>
    </location>
</feature>
<feature type="region of interest" description="Disordered" evidence="1">
    <location>
        <begin position="50"/>
        <end position="77"/>
    </location>
</feature>
<proteinExistence type="predicted"/>
<dbReference type="AlphaFoldDB" id="A0AAV6FKF7"/>
<comment type="caution">
    <text evidence="3">The sequence shown here is derived from an EMBL/GenBank/DDBJ whole genome shotgun (WGS) entry which is preliminary data.</text>
</comment>
<sequence>MATQAYVGELQPSSQPQGGSVSVVAGQPATTATAPPQFLAEIPATVVTATATPSADQTTPPVTQTTPTQAQNSPVAAPPTQTQYVATEIQSSPTQTNAQSTPQYIVVTVTEGSLHSSDSVSDSSPPPAVVQTGVPTQVVQQVQAGQQTSVLQATSQAAKTEQGTQLTVTSLQPVHITQELQQVPVQHVYTNQVQYVEAADPSYTTSTIRSGSFTYSEAPLYTQTSAGSSYYETTPTSGSPTTPATPLTVAVTTGSAGSVSMFVAGARSSSQSPPPPLGGRAGPLGKKRWAPAARPMARGTARPLTGEAGVT</sequence>
<name>A0AAV6FKF7_9TELE</name>